<reference evidence="1" key="1">
    <citation type="submission" date="2020-05" db="EMBL/GenBank/DDBJ databases">
        <authorList>
            <person name="Chiriac C."/>
            <person name="Salcher M."/>
            <person name="Ghai R."/>
            <person name="Kavagutti S V."/>
        </authorList>
    </citation>
    <scope>NUCLEOTIDE SEQUENCE</scope>
</reference>
<protein>
    <submittedName>
        <fullName evidence="1">Uncharacterized protein</fullName>
    </submittedName>
</protein>
<gene>
    <name evidence="1" type="ORF">UFOVP204_153</name>
</gene>
<evidence type="ECO:0000313" key="1">
    <source>
        <dbReference type="EMBL" id="CAB5218271.1"/>
    </source>
</evidence>
<proteinExistence type="predicted"/>
<accession>A0A6J7WJU7</accession>
<name>A0A6J7WJU7_9CAUD</name>
<organism evidence="1">
    <name type="scientific">uncultured Caudovirales phage</name>
    <dbReference type="NCBI Taxonomy" id="2100421"/>
    <lineage>
        <taxon>Viruses</taxon>
        <taxon>Duplodnaviria</taxon>
        <taxon>Heunggongvirae</taxon>
        <taxon>Uroviricota</taxon>
        <taxon>Caudoviricetes</taxon>
        <taxon>Peduoviridae</taxon>
        <taxon>Maltschvirus</taxon>
        <taxon>Maltschvirus maltsch</taxon>
    </lineage>
</organism>
<dbReference type="EMBL" id="LR798257">
    <property type="protein sequence ID" value="CAB5218271.1"/>
    <property type="molecule type" value="Genomic_DNA"/>
</dbReference>
<sequence>MMTRKDYVATAEILNSYGSEIRQDVFEDMVQDFIEMFSVDNERFDSDRFWEECFKTVHHD</sequence>